<accession>A0A9P9R9D8</accession>
<feature type="compositionally biased region" description="Polar residues" evidence="1">
    <location>
        <begin position="60"/>
        <end position="70"/>
    </location>
</feature>
<feature type="region of interest" description="Disordered" evidence="1">
    <location>
        <begin position="276"/>
        <end position="301"/>
    </location>
</feature>
<dbReference type="OrthoDB" id="2537141at2759"/>
<dbReference type="Proteomes" id="UP000720189">
    <property type="component" value="Unassembled WGS sequence"/>
</dbReference>
<dbReference type="GeneID" id="70228389"/>
<evidence type="ECO:0000313" key="3">
    <source>
        <dbReference type="Proteomes" id="UP000720189"/>
    </source>
</evidence>
<reference evidence="2" key="1">
    <citation type="journal article" date="2021" name="Nat. Commun.">
        <title>Genetic determinants of endophytism in the Arabidopsis root mycobiome.</title>
        <authorList>
            <person name="Mesny F."/>
            <person name="Miyauchi S."/>
            <person name="Thiergart T."/>
            <person name="Pickel B."/>
            <person name="Atanasova L."/>
            <person name="Karlsson M."/>
            <person name="Huettel B."/>
            <person name="Barry K.W."/>
            <person name="Haridas S."/>
            <person name="Chen C."/>
            <person name="Bauer D."/>
            <person name="Andreopoulos W."/>
            <person name="Pangilinan J."/>
            <person name="LaButti K."/>
            <person name="Riley R."/>
            <person name="Lipzen A."/>
            <person name="Clum A."/>
            <person name="Drula E."/>
            <person name="Henrissat B."/>
            <person name="Kohler A."/>
            <person name="Grigoriev I.V."/>
            <person name="Martin F.M."/>
            <person name="Hacquard S."/>
        </authorList>
    </citation>
    <scope>NUCLEOTIDE SEQUENCE</scope>
    <source>
        <strain evidence="2">MPI-CAGE-AT-0023</strain>
    </source>
</reference>
<evidence type="ECO:0000313" key="2">
    <source>
        <dbReference type="EMBL" id="KAH7269875.1"/>
    </source>
</evidence>
<dbReference type="RefSeq" id="XP_046056643.1">
    <property type="nucleotide sequence ID" value="XM_046198435.1"/>
</dbReference>
<feature type="compositionally biased region" description="Polar residues" evidence="1">
    <location>
        <begin position="109"/>
        <end position="138"/>
    </location>
</feature>
<dbReference type="EMBL" id="JAGMUX010000001">
    <property type="protein sequence ID" value="KAH7269875.1"/>
    <property type="molecule type" value="Genomic_DNA"/>
</dbReference>
<feature type="compositionally biased region" description="Polar residues" evidence="1">
    <location>
        <begin position="278"/>
        <end position="292"/>
    </location>
</feature>
<comment type="caution">
    <text evidence="2">The sequence shown here is derived from an EMBL/GenBank/DDBJ whole genome shotgun (WGS) entry which is preliminary data.</text>
</comment>
<gene>
    <name evidence="2" type="ORF">BKA55DRAFT_682950</name>
</gene>
<evidence type="ECO:0000256" key="1">
    <source>
        <dbReference type="SAM" id="MobiDB-lite"/>
    </source>
</evidence>
<name>A0A9P9R9D8_FUSRE</name>
<feature type="region of interest" description="Disordered" evidence="1">
    <location>
        <begin position="57"/>
        <end position="142"/>
    </location>
</feature>
<organism evidence="2 3">
    <name type="scientific">Fusarium redolens</name>
    <dbReference type="NCBI Taxonomy" id="48865"/>
    <lineage>
        <taxon>Eukaryota</taxon>
        <taxon>Fungi</taxon>
        <taxon>Dikarya</taxon>
        <taxon>Ascomycota</taxon>
        <taxon>Pezizomycotina</taxon>
        <taxon>Sordariomycetes</taxon>
        <taxon>Hypocreomycetidae</taxon>
        <taxon>Hypocreales</taxon>
        <taxon>Nectriaceae</taxon>
        <taxon>Fusarium</taxon>
        <taxon>Fusarium redolens species complex</taxon>
    </lineage>
</organism>
<dbReference type="AlphaFoldDB" id="A0A9P9R9D8"/>
<feature type="region of interest" description="Disordered" evidence="1">
    <location>
        <begin position="185"/>
        <end position="212"/>
    </location>
</feature>
<sequence>MNNFTSGAIPNTRVTMRPNLTAGLFLNGRSSTYGQVTDLPFNDMTSVETCGEVGKVEGVPQQSTSENSSHSQDEVSNDGHTSLNPAEPPRATTNYGGREEESLMDGDSQENQQNTSQKEGFEVQSGSVSSTETTQASDCETPEAMLKRLIETGIFDGTGIFKTTSHGTLEPSVEDHGCLGMNGTEQSSKTPTYQDKGVMADPSRQSTLGPNIQTTTNITQFGRKDDAKDAPAPTIVSHSQYQRELPVPIYSTSTQVQSPVLPTSVIENNAHKIPEESCVTQPQSTRSISATNSRRHPLSQISEGGDHYIRCLDQNDRPGFMFPNLIAQDFNVEHLYHRASTEQTESKLMDLFVHRGLQSRNNTIPLSESPGFQHLHQPPNGLIGNSGLDPAVFPTAYSETYSDDREIQHDKTQLIQPDYGEDGETIHEFIKRIEGEVSMKWDHSQQSIVSGCIDDIEECDEIEAFEMENNEHLLQCSDIERNATIQSSFHGIYSSSSQGPVSVNQAMAEDWGQLGYEQNQYWTGKYHDEHKVSDAEMVGFWRPNRC</sequence>
<proteinExistence type="predicted"/>
<keyword evidence="3" id="KW-1185">Reference proteome</keyword>
<protein>
    <submittedName>
        <fullName evidence="2">Uncharacterized protein</fullName>
    </submittedName>
</protein>
<feature type="compositionally biased region" description="Polar residues" evidence="1">
    <location>
        <begin position="203"/>
        <end position="212"/>
    </location>
</feature>